<organism evidence="2">
    <name type="scientific">Perkinsus marinus (strain ATCC 50983 / TXsc)</name>
    <dbReference type="NCBI Taxonomy" id="423536"/>
    <lineage>
        <taxon>Eukaryota</taxon>
        <taxon>Sar</taxon>
        <taxon>Alveolata</taxon>
        <taxon>Perkinsozoa</taxon>
        <taxon>Perkinsea</taxon>
        <taxon>Perkinsida</taxon>
        <taxon>Perkinsidae</taxon>
        <taxon>Perkinsus</taxon>
    </lineage>
</organism>
<gene>
    <name evidence="1" type="ORF">Pmar_PMAR016386</name>
</gene>
<sequence>MAFGYEDNQGLPGIRGDSRKLSGFTNPCAFCNGVCHCTDREHHKGCKCIYMVENATKIIL</sequence>
<keyword evidence="2" id="KW-1185">Reference proteome</keyword>
<dbReference type="AlphaFoldDB" id="C5L8I2"/>
<accession>C5L8I2</accession>
<protein>
    <submittedName>
        <fullName evidence="1">Uncharacterized protein</fullName>
    </submittedName>
</protein>
<dbReference type="RefSeq" id="XP_002775155.1">
    <property type="nucleotide sequence ID" value="XM_002775109.1"/>
</dbReference>
<proteinExistence type="predicted"/>
<evidence type="ECO:0000313" key="2">
    <source>
        <dbReference type="Proteomes" id="UP000007800"/>
    </source>
</evidence>
<dbReference type="Proteomes" id="UP000007800">
    <property type="component" value="Unassembled WGS sequence"/>
</dbReference>
<name>C5L8I2_PERM5</name>
<dbReference type="InParanoid" id="C5L8I2"/>
<dbReference type="EMBL" id="GG680162">
    <property type="protein sequence ID" value="EER06971.1"/>
    <property type="molecule type" value="Genomic_DNA"/>
</dbReference>
<reference evidence="1 2" key="1">
    <citation type="submission" date="2008-07" db="EMBL/GenBank/DDBJ databases">
        <authorList>
            <person name="El-Sayed N."/>
            <person name="Caler E."/>
            <person name="Inman J."/>
            <person name="Amedeo P."/>
            <person name="Hass B."/>
            <person name="Wortman J."/>
        </authorList>
    </citation>
    <scope>NUCLEOTIDE SEQUENCE [LARGE SCALE GENOMIC DNA]</scope>
    <source>
        <strain evidence="2">ATCC 50983 / TXsc</strain>
    </source>
</reference>
<dbReference type="GeneID" id="9059251"/>
<evidence type="ECO:0000313" key="1">
    <source>
        <dbReference type="EMBL" id="EER06971.1"/>
    </source>
</evidence>